<feature type="compositionally biased region" description="Low complexity" evidence="8">
    <location>
        <begin position="769"/>
        <end position="784"/>
    </location>
</feature>
<dbReference type="OrthoDB" id="2274644at2759"/>
<dbReference type="Gene3D" id="1.10.1410.10">
    <property type="match status" value="1"/>
</dbReference>
<dbReference type="STRING" id="535722.E4V2X5"/>
<evidence type="ECO:0000256" key="2">
    <source>
        <dbReference type="ARBA" id="ARBA00001946"/>
    </source>
</evidence>
<evidence type="ECO:0000256" key="7">
    <source>
        <dbReference type="ARBA" id="ARBA00022842"/>
    </source>
</evidence>
<keyword evidence="6" id="KW-0479">Metal-binding</keyword>
<feature type="compositionally biased region" description="Polar residues" evidence="8">
    <location>
        <begin position="572"/>
        <end position="591"/>
    </location>
</feature>
<keyword evidence="7" id="KW-0460">Magnesium</keyword>
<dbReference type="CDD" id="cd05402">
    <property type="entry name" value="NT_PAP_TUTase"/>
    <property type="match status" value="1"/>
</dbReference>
<dbReference type="EC" id="2.7.7.19" evidence="4"/>
<feature type="domain" description="PAP-associated" evidence="9">
    <location>
        <begin position="336"/>
        <end position="391"/>
    </location>
</feature>
<dbReference type="SUPFAM" id="SSF81631">
    <property type="entry name" value="PAP/OAS1 substrate-binding domain"/>
    <property type="match status" value="1"/>
</dbReference>
<feature type="compositionally biased region" description="Low complexity" evidence="8">
    <location>
        <begin position="19"/>
        <end position="36"/>
    </location>
</feature>
<dbReference type="PANTHER" id="PTHR12271:SF113">
    <property type="entry name" value="POLY(A) RNA POLYMERASE CID11"/>
    <property type="match status" value="1"/>
</dbReference>
<evidence type="ECO:0000259" key="9">
    <source>
        <dbReference type="Pfam" id="PF03828"/>
    </source>
</evidence>
<dbReference type="Proteomes" id="UP000002669">
    <property type="component" value="Unassembled WGS sequence"/>
</dbReference>
<dbReference type="OMA" id="MNIHARL"/>
<dbReference type="Gene3D" id="3.30.460.10">
    <property type="entry name" value="Beta Polymerase, domain 2"/>
    <property type="match status" value="1"/>
</dbReference>
<organism evidence="12">
    <name type="scientific">Arthroderma gypseum (strain ATCC MYA-4604 / CBS 118893)</name>
    <name type="common">Microsporum gypseum</name>
    <dbReference type="NCBI Taxonomy" id="535722"/>
    <lineage>
        <taxon>Eukaryota</taxon>
        <taxon>Fungi</taxon>
        <taxon>Dikarya</taxon>
        <taxon>Ascomycota</taxon>
        <taxon>Pezizomycotina</taxon>
        <taxon>Eurotiomycetes</taxon>
        <taxon>Eurotiomycetidae</taxon>
        <taxon>Onygenales</taxon>
        <taxon>Arthrodermataceae</taxon>
        <taxon>Nannizzia</taxon>
    </lineage>
</organism>
<evidence type="ECO:0000256" key="1">
    <source>
        <dbReference type="ARBA" id="ARBA00001936"/>
    </source>
</evidence>
<feature type="region of interest" description="Disordered" evidence="8">
    <location>
        <begin position="924"/>
        <end position="1090"/>
    </location>
</feature>
<evidence type="ECO:0000256" key="3">
    <source>
        <dbReference type="ARBA" id="ARBA00008593"/>
    </source>
</evidence>
<dbReference type="HOGENOM" id="CLU_002806_0_0_1"/>
<comment type="similarity">
    <text evidence="3">Belongs to the DNA polymerase type-B-like family.</text>
</comment>
<proteinExistence type="inferred from homology"/>
<dbReference type="RefSeq" id="XP_003170112.1">
    <property type="nucleotide sequence ID" value="XM_003170064.1"/>
</dbReference>
<name>E4V2X5_ARTGP</name>
<reference evidence="12" key="1">
    <citation type="journal article" date="2012" name="MBio">
        <title>Comparative genome analysis of Trichophyton rubrum and related dermatophytes reveals candidate genes involved in infection.</title>
        <authorList>
            <person name="Martinez D.A."/>
            <person name="Oliver B.G."/>
            <person name="Graeser Y."/>
            <person name="Goldberg J.M."/>
            <person name="Li W."/>
            <person name="Martinez-Rossi N.M."/>
            <person name="Monod M."/>
            <person name="Shelest E."/>
            <person name="Barton R.C."/>
            <person name="Birch E."/>
            <person name="Brakhage A.A."/>
            <person name="Chen Z."/>
            <person name="Gurr S.J."/>
            <person name="Heiman D."/>
            <person name="Heitman J."/>
            <person name="Kosti I."/>
            <person name="Rossi A."/>
            <person name="Saif S."/>
            <person name="Samalova M."/>
            <person name="Saunders C.W."/>
            <person name="Shea T."/>
            <person name="Summerbell R.C."/>
            <person name="Xu J."/>
            <person name="Young S."/>
            <person name="Zeng Q."/>
            <person name="Birren B.W."/>
            <person name="Cuomo C.A."/>
            <person name="White T.C."/>
        </authorList>
    </citation>
    <scope>NUCLEOTIDE SEQUENCE [LARGE SCALE GENOMIC DNA]</scope>
    <source>
        <strain evidence="12">ATCC MYA-4604 / CBS 118893</strain>
    </source>
</reference>
<dbReference type="AlphaFoldDB" id="E4V2X5"/>
<feature type="region of interest" description="Disordered" evidence="8">
    <location>
        <begin position="433"/>
        <end position="498"/>
    </location>
</feature>
<feature type="compositionally biased region" description="Polar residues" evidence="8">
    <location>
        <begin position="868"/>
        <end position="880"/>
    </location>
</feature>
<dbReference type="Pfam" id="PF03828">
    <property type="entry name" value="PAP_assoc"/>
    <property type="match status" value="1"/>
</dbReference>
<sequence length="1090" mass="121070">MAWAVPAEIPNYQPPFRPTLPTQQSSSLPSTPYQLPRDLPFRSRSPSPHRGSISPRSAHSEFNHTLPAVRKEYGGGCKYETGMAHFRRRMPYSLGSDMLPDEPGPLKEKLEPEKEAKLSKDIKELYQKLLPSQESEERRVRFVRKLEKLLDTQWPGNEIKVNVFGSSGNKLCTSSSDVCVLADFLAKSGMERVVCVSHAKVPIVKIWDPELQVACDMNVNNTLALENTRMIKTYVELDDRIRPLAMLVKHWTKRRILNDAALGGTLSSYTWICLIINFLQTRIPPIVPSLQKRVAQSEGSTDGASIASTTSCTSSYSSFDDDVEKLGGFGDENKSTLGELLFQFFRYYAYEVDYEKNVMSVRHGKLISKEEKGWHLLQNNRLCVEEPFNTSRNLGNTADDTSFRGLHQELRRAFKAISEGKLDECCEQYEYPPEEERVWERPTPQPRPVLTPMPPALSHPRGGRGGGRGSRNQNHYNRGSHGGRRASSAANRSNMSRHQNAAFAAEFALQAQQAQQAQHAQYILHDHLYQQIQILQAQEQELRMKQAMISSRSNASIMRQHYIQFPIAPQPDSGSPDENSQGRANMMHSQGPLTAPVRQNVFFSPSFVPVNVAAPQPQPQPQQQQQQQQPAPNTTTPPSPSPSIVTPDTRRNHRRSSIANSSPRSSLRAQSQPARPIPACVPNNFSTFYATAMGQPEAQYVQQQSARQSPDSPQRTPTEKDYGFPVTGPYFLKTGPVDETGISPEYLSYCVGDSPQTQDNMNIHARLPQQQQQYQQTTQPKTQQGHGPLIIDGSVPANDYRRQSAQDEHIDQFFTPQNSSVHSQRTSRQDTPNNGSREPSPADHLVYDEADSAFNTPHHETQQHHPQSNGWTQNVRTSNKPVINGHIGRLETLSEQLQRFQLSDPAYLHHLDTSHLVKENGVHTHDHHHANGNGNSHGNSNGNGVHHAPVQPQKQAMASKITPAKEGGRGTTSAVKRRGNNGPGHDTEHHSNGVSQKQKPRWHSVSGIPSMPVSNAAESRDAPKTNGVHATTKPLANGTSHEHASTANNTTGGSGGWQTTTTKKKNKKGANKPVTGAEPLPADESLRKGG</sequence>
<evidence type="ECO:0000313" key="12">
    <source>
        <dbReference type="Proteomes" id="UP000002669"/>
    </source>
</evidence>
<dbReference type="InterPro" id="IPR002058">
    <property type="entry name" value="PAP_assoc"/>
</dbReference>
<keyword evidence="5" id="KW-0808">Transferase</keyword>
<evidence type="ECO:0000256" key="8">
    <source>
        <dbReference type="SAM" id="MobiDB-lite"/>
    </source>
</evidence>
<feature type="compositionally biased region" description="Low complexity" evidence="8">
    <location>
        <begin position="610"/>
        <end position="634"/>
    </location>
</feature>
<feature type="domain" description="Poly(A) RNA polymerase mitochondrial-like central palm" evidence="10">
    <location>
        <begin position="118"/>
        <end position="179"/>
    </location>
</feature>
<feature type="compositionally biased region" description="Polar residues" evidence="8">
    <location>
        <begin position="814"/>
        <end position="837"/>
    </location>
</feature>
<accession>E4V2X5</accession>
<feature type="compositionally biased region" description="Low complexity" evidence="8">
    <location>
        <begin position="931"/>
        <end position="948"/>
    </location>
</feature>
<feature type="region of interest" description="Disordered" evidence="8">
    <location>
        <begin position="814"/>
        <end position="843"/>
    </location>
</feature>
<dbReference type="GO" id="GO:0046872">
    <property type="term" value="F:metal ion binding"/>
    <property type="evidence" value="ECO:0007669"/>
    <property type="project" value="UniProtKB-KW"/>
</dbReference>
<dbReference type="InParanoid" id="E4V2X5"/>
<dbReference type="EMBL" id="DS989828">
    <property type="protein sequence ID" value="EFR04349.1"/>
    <property type="molecule type" value="Genomic_DNA"/>
</dbReference>
<dbReference type="GO" id="GO:0031123">
    <property type="term" value="P:RNA 3'-end processing"/>
    <property type="evidence" value="ECO:0007669"/>
    <property type="project" value="TreeGrafter"/>
</dbReference>
<dbReference type="InterPro" id="IPR043519">
    <property type="entry name" value="NT_sf"/>
</dbReference>
<comment type="cofactor">
    <cofactor evidence="2">
        <name>Mg(2+)</name>
        <dbReference type="ChEBI" id="CHEBI:18420"/>
    </cofactor>
</comment>
<protein>
    <recommendedName>
        <fullName evidence="4">polynucleotide adenylyltransferase</fullName>
        <ecNumber evidence="4">2.7.7.19</ecNumber>
    </recommendedName>
</protein>
<feature type="compositionally biased region" description="Pro residues" evidence="8">
    <location>
        <begin position="443"/>
        <end position="457"/>
    </location>
</feature>
<feature type="compositionally biased region" description="Low complexity" evidence="8">
    <location>
        <begin position="657"/>
        <end position="668"/>
    </location>
</feature>
<dbReference type="Pfam" id="PF22600">
    <property type="entry name" value="MTPAP-like_central"/>
    <property type="match status" value="2"/>
</dbReference>
<dbReference type="GO" id="GO:1990817">
    <property type="term" value="F:poly(A) RNA polymerase activity"/>
    <property type="evidence" value="ECO:0007669"/>
    <property type="project" value="UniProtKB-EC"/>
</dbReference>
<feature type="compositionally biased region" description="Low complexity" evidence="8">
    <location>
        <begin position="485"/>
        <end position="498"/>
    </location>
</feature>
<dbReference type="InterPro" id="IPR054708">
    <property type="entry name" value="MTPAP-like_central"/>
</dbReference>
<feature type="region of interest" description="Disordered" evidence="8">
    <location>
        <begin position="769"/>
        <end position="795"/>
    </location>
</feature>
<feature type="region of interest" description="Disordered" evidence="8">
    <location>
        <begin position="856"/>
        <end position="880"/>
    </location>
</feature>
<feature type="region of interest" description="Disordered" evidence="8">
    <location>
        <begin position="699"/>
        <end position="726"/>
    </location>
</feature>
<feature type="region of interest" description="Disordered" evidence="8">
    <location>
        <begin position="1"/>
        <end position="65"/>
    </location>
</feature>
<evidence type="ECO:0000313" key="11">
    <source>
        <dbReference type="EMBL" id="EFR04349.1"/>
    </source>
</evidence>
<evidence type="ECO:0000256" key="4">
    <source>
        <dbReference type="ARBA" id="ARBA00012388"/>
    </source>
</evidence>
<evidence type="ECO:0000256" key="6">
    <source>
        <dbReference type="ARBA" id="ARBA00022723"/>
    </source>
</evidence>
<evidence type="ECO:0000256" key="5">
    <source>
        <dbReference type="ARBA" id="ARBA00022679"/>
    </source>
</evidence>
<gene>
    <name evidence="11" type="ORF">MGYG_07357</name>
</gene>
<feature type="region of interest" description="Disordered" evidence="8">
    <location>
        <begin position="567"/>
        <end position="591"/>
    </location>
</feature>
<evidence type="ECO:0000259" key="10">
    <source>
        <dbReference type="Pfam" id="PF22600"/>
    </source>
</evidence>
<feature type="compositionally biased region" description="Low complexity" evidence="8">
    <location>
        <begin position="1045"/>
        <end position="1061"/>
    </location>
</feature>
<dbReference type="GeneID" id="10025350"/>
<dbReference type="SUPFAM" id="SSF81301">
    <property type="entry name" value="Nucleotidyltransferase"/>
    <property type="match status" value="1"/>
</dbReference>
<feature type="compositionally biased region" description="Polar residues" evidence="8">
    <location>
        <begin position="700"/>
        <end position="716"/>
    </location>
</feature>
<dbReference type="GO" id="GO:0010605">
    <property type="term" value="P:negative regulation of macromolecule metabolic process"/>
    <property type="evidence" value="ECO:0007669"/>
    <property type="project" value="UniProtKB-ARBA"/>
</dbReference>
<comment type="cofactor">
    <cofactor evidence="1">
        <name>Mn(2+)</name>
        <dbReference type="ChEBI" id="CHEBI:29035"/>
    </cofactor>
</comment>
<dbReference type="VEuPathDB" id="FungiDB:MGYG_07357"/>
<dbReference type="eggNOG" id="KOG2277">
    <property type="taxonomic scope" value="Eukaryota"/>
</dbReference>
<keyword evidence="12" id="KW-1185">Reference proteome</keyword>
<dbReference type="PANTHER" id="PTHR12271">
    <property type="entry name" value="POLY A POLYMERASE CID PAP -RELATED"/>
    <property type="match status" value="1"/>
</dbReference>
<feature type="domain" description="Poly(A) RNA polymerase mitochondrial-like central palm" evidence="10">
    <location>
        <begin position="180"/>
        <end position="235"/>
    </location>
</feature>
<feature type="region of interest" description="Disordered" evidence="8">
    <location>
        <begin position="610"/>
        <end position="680"/>
    </location>
</feature>